<accession>A0A0M2HG19</accession>
<keyword evidence="1" id="KW-0812">Transmembrane</keyword>
<feature type="transmembrane region" description="Helical" evidence="1">
    <location>
        <begin position="33"/>
        <end position="58"/>
    </location>
</feature>
<dbReference type="AlphaFoldDB" id="A0A0M2HG19"/>
<evidence type="ECO:0000313" key="3">
    <source>
        <dbReference type="Proteomes" id="UP000034098"/>
    </source>
</evidence>
<keyword evidence="1" id="KW-1133">Transmembrane helix</keyword>
<gene>
    <name evidence="2" type="ORF">RS82_00148</name>
</gene>
<dbReference type="Proteomes" id="UP000034098">
    <property type="component" value="Unassembled WGS sequence"/>
</dbReference>
<evidence type="ECO:0000256" key="1">
    <source>
        <dbReference type="SAM" id="Phobius"/>
    </source>
</evidence>
<organism evidence="2 3">
    <name type="scientific">Microbacterium trichothecenolyticum</name>
    <name type="common">Aureobacterium trichothecenolyticum</name>
    <dbReference type="NCBI Taxonomy" id="69370"/>
    <lineage>
        <taxon>Bacteria</taxon>
        <taxon>Bacillati</taxon>
        <taxon>Actinomycetota</taxon>
        <taxon>Actinomycetes</taxon>
        <taxon>Micrococcales</taxon>
        <taxon>Microbacteriaceae</taxon>
        <taxon>Microbacterium</taxon>
    </lineage>
</organism>
<dbReference type="RefSeq" id="WP_045296214.1">
    <property type="nucleotide sequence ID" value="NZ_JYJA01000015.1"/>
</dbReference>
<dbReference type="EMBL" id="JYJA01000015">
    <property type="protein sequence ID" value="KJL45596.1"/>
    <property type="molecule type" value="Genomic_DNA"/>
</dbReference>
<sequence>MQLTLIIILAILVLFLLVGTIRGIADSGVTAGLWINALRNVIITILIALVVLAALPIVEAALT</sequence>
<name>A0A0M2HG19_MICTR</name>
<keyword evidence="1" id="KW-0472">Membrane</keyword>
<protein>
    <submittedName>
        <fullName evidence="2">Uncharacterized protein</fullName>
    </submittedName>
</protein>
<dbReference type="PATRIC" id="fig|69370.6.peg.155"/>
<evidence type="ECO:0000313" key="2">
    <source>
        <dbReference type="EMBL" id="KJL45596.1"/>
    </source>
</evidence>
<proteinExistence type="predicted"/>
<reference evidence="2 3" key="1">
    <citation type="submission" date="2015-02" db="EMBL/GenBank/DDBJ databases">
        <title>Draft genome sequences of ten Microbacterium spp. with emphasis on heavy metal contaminated environments.</title>
        <authorList>
            <person name="Corretto E."/>
        </authorList>
    </citation>
    <scope>NUCLEOTIDE SEQUENCE [LARGE SCALE GENOMIC DNA]</scope>
    <source>
        <strain evidence="2 3">DSM 8608</strain>
    </source>
</reference>
<comment type="caution">
    <text evidence="2">The sequence shown here is derived from an EMBL/GenBank/DDBJ whole genome shotgun (WGS) entry which is preliminary data.</text>
</comment>
<keyword evidence="3" id="KW-1185">Reference proteome</keyword>